<keyword evidence="1" id="KW-0732">Signal</keyword>
<evidence type="ECO:0000313" key="3">
    <source>
        <dbReference type="Proteomes" id="UP000054383"/>
    </source>
</evidence>
<dbReference type="InterPro" id="IPR015943">
    <property type="entry name" value="WD40/YVTN_repeat-like_dom_sf"/>
</dbReference>
<dbReference type="OMA" id="TCWATIS"/>
<dbReference type="AlphaFoldDB" id="A0A0U1M8I8"/>
<evidence type="ECO:0000313" key="2">
    <source>
        <dbReference type="EMBL" id="CRG91270.1"/>
    </source>
</evidence>
<sequence>MVNLKHLLGSAAALVLSATASPLPFHDGAKAVYFQTNKSPNQIAAVTVHSSGKLGNYTFHSTGGKGGAEVSAMGPNAPDALGSQHSVVVYRDYLFTVNAGSNDVSLFSIPYEDPTALKLIGTYPVNGGFPNTLAVKGDHVCVGYAGSPSGVSCAEWSPLGFGKFDTIREFDLHQSNPPNASLILVSDAVFVEDESRLLVTARGSAASPGFVATYDVDWAGQVSGNGKFSTPAGLNASFGAVPIPHTQLAFVAEPEVGGYILDVARPSRPIATVRVPGQQAICWSALTHKSVTGIFPDAGTNTITQVEIPCGRVVQQWNSTNGNGGQLDFSIDATDKFFALAFSPKDSQARVASVDLSGSKFTDIDNMVIAGTDMNSQGFAIYP</sequence>
<reference evidence="2 3" key="1">
    <citation type="submission" date="2015-04" db="EMBL/GenBank/DDBJ databases">
        <authorList>
            <person name="Syromyatnikov M.Y."/>
            <person name="Popov V.N."/>
        </authorList>
    </citation>
    <scope>NUCLEOTIDE SEQUENCE [LARGE SCALE GENOMIC DNA]</scope>
    <source>
        <strain evidence="2">WF-38-12</strain>
    </source>
</reference>
<dbReference type="EMBL" id="CVMT01000009">
    <property type="protein sequence ID" value="CRG91270.1"/>
    <property type="molecule type" value="Genomic_DNA"/>
</dbReference>
<dbReference type="OrthoDB" id="10006285at2759"/>
<protein>
    <recommendedName>
        <fullName evidence="4">3-carboxymuconate cyclase</fullName>
    </recommendedName>
</protein>
<feature type="chain" id="PRO_5006711662" description="3-carboxymuconate cyclase" evidence="1">
    <location>
        <begin position="21"/>
        <end position="383"/>
    </location>
</feature>
<keyword evidence="3" id="KW-1185">Reference proteome</keyword>
<dbReference type="SUPFAM" id="SSF82171">
    <property type="entry name" value="DPP6 N-terminal domain-like"/>
    <property type="match status" value="1"/>
</dbReference>
<feature type="signal peptide" evidence="1">
    <location>
        <begin position="1"/>
        <end position="20"/>
    </location>
</feature>
<proteinExistence type="predicted"/>
<dbReference type="STRING" id="28573.A0A0U1M8I8"/>
<gene>
    <name evidence="2" type="ORF">PISL3812_08318</name>
</gene>
<name>A0A0U1M8I8_TALIS</name>
<accession>A0A0U1M8I8</accession>
<evidence type="ECO:0000256" key="1">
    <source>
        <dbReference type="SAM" id="SignalP"/>
    </source>
</evidence>
<dbReference type="Proteomes" id="UP000054383">
    <property type="component" value="Unassembled WGS sequence"/>
</dbReference>
<dbReference type="Gene3D" id="2.130.10.10">
    <property type="entry name" value="YVTN repeat-like/Quinoprotein amine dehydrogenase"/>
    <property type="match status" value="1"/>
</dbReference>
<organism evidence="2 3">
    <name type="scientific">Talaromyces islandicus</name>
    <name type="common">Penicillium islandicum</name>
    <dbReference type="NCBI Taxonomy" id="28573"/>
    <lineage>
        <taxon>Eukaryota</taxon>
        <taxon>Fungi</taxon>
        <taxon>Dikarya</taxon>
        <taxon>Ascomycota</taxon>
        <taxon>Pezizomycotina</taxon>
        <taxon>Eurotiomycetes</taxon>
        <taxon>Eurotiomycetidae</taxon>
        <taxon>Eurotiales</taxon>
        <taxon>Trichocomaceae</taxon>
        <taxon>Talaromyces</taxon>
        <taxon>Talaromyces sect. Islandici</taxon>
    </lineage>
</organism>
<evidence type="ECO:0008006" key="4">
    <source>
        <dbReference type="Google" id="ProtNLM"/>
    </source>
</evidence>